<feature type="domain" description="PRD" evidence="7">
    <location>
        <begin position="317"/>
        <end position="422"/>
    </location>
</feature>
<dbReference type="GO" id="GO:0008982">
    <property type="term" value="F:protein-N(PI)-phosphohistidine-sugar phosphotransferase activity"/>
    <property type="evidence" value="ECO:0007669"/>
    <property type="project" value="InterPro"/>
</dbReference>
<dbReference type="InterPro" id="IPR036095">
    <property type="entry name" value="PTS_EIIB-like_sf"/>
</dbReference>
<dbReference type="PROSITE" id="PS51372">
    <property type="entry name" value="PRD_2"/>
    <property type="match status" value="2"/>
</dbReference>
<keyword evidence="3" id="KW-0805">Transcription regulation</keyword>
<dbReference type="SUPFAM" id="SSF63520">
    <property type="entry name" value="PTS-regulatory domain, PRD"/>
    <property type="match status" value="2"/>
</dbReference>
<name>A0A6J4PX54_9ACTN</name>
<evidence type="ECO:0000259" key="6">
    <source>
        <dbReference type="PROSITE" id="PS51099"/>
    </source>
</evidence>
<dbReference type="Pfam" id="PF00874">
    <property type="entry name" value="PRD"/>
    <property type="match status" value="2"/>
</dbReference>
<proteinExistence type="predicted"/>
<dbReference type="InterPro" id="IPR036634">
    <property type="entry name" value="PRD_sf"/>
</dbReference>
<evidence type="ECO:0000256" key="4">
    <source>
        <dbReference type="ARBA" id="ARBA00023163"/>
    </source>
</evidence>
<keyword evidence="4" id="KW-0804">Transcription</keyword>
<accession>A0A6J4PX54</accession>
<dbReference type="GO" id="GO:0006355">
    <property type="term" value="P:regulation of DNA-templated transcription"/>
    <property type="evidence" value="ECO:0007669"/>
    <property type="project" value="InterPro"/>
</dbReference>
<evidence type="ECO:0000256" key="2">
    <source>
        <dbReference type="ARBA" id="ARBA00022737"/>
    </source>
</evidence>
<sequence length="703" mass="77718">MEHGATGLSTREVRLVEVLLRHSDGLTAGDIADRLSVSVRTVHRDLQAASDFLDSHGLTLVRQSGRGISVEGTAEAREQVLEALRDVRSSELTSEERQVSLLRTLLASDQPIKLRALASRLEVSVGTVSRDLDEAEDWLADFRLSLLRRRGYGVEVIGKEGDRRRAMSRVILQNLDEAAFLSLPQEPGESTGKAADHIADRLMGLIDEDRLREVEDLTGAAMERLPYAIADSAFVRLCVHFALMVERLLQGEKIEMGEDILQRLRKTDEYGHAQSLAQAIEEYFCIDVPEGEVAFMTMHLRGTKLRQDDTLERYFESSDLEVASRVKALIRYVEEQTGMPLAGDSSLYTGLLAHIERAIHRLQENMGIYNPLLSEIKQDYPALFDLVNQGMNKVFMEEKIPEEEVGFVAMHLGAALDRRQANFPQHVLIICPSGIGSSKMLVSKLETAFPQIQQIRHASFFELERLDTGEFDLIVSTVSLSMPEETYVQVQPFLSEDEVEKIRAHLREKSLDASRANRAVSESREVSGGGQAGFYQMVEATQTIAELIEDVFLERHEATSSIPEAVGRICGSLAGRGLVSEPGPLEAALLSRLKLGGVGIPGTALALFHARATAVVRPAFSVHEFDEALEIEGMDGATMQARRTLLMIAPQNLSPVALEAISEISAAMVEQPEAREVFEGGSDDQVVTVLQSIFANYLQDKLS</sequence>
<dbReference type="Gene3D" id="1.10.10.10">
    <property type="entry name" value="Winged helix-like DNA-binding domain superfamily/Winged helix DNA-binding domain"/>
    <property type="match status" value="2"/>
</dbReference>
<dbReference type="EMBL" id="CADCVC010000014">
    <property type="protein sequence ID" value="CAA9424473.1"/>
    <property type="molecule type" value="Genomic_DNA"/>
</dbReference>
<evidence type="ECO:0000259" key="7">
    <source>
        <dbReference type="PROSITE" id="PS51372"/>
    </source>
</evidence>
<feature type="domain" description="PTS EIIB type-2" evidence="6">
    <location>
        <begin position="425"/>
        <end position="514"/>
    </location>
</feature>
<organism evidence="8">
    <name type="scientific">uncultured Rubrobacteraceae bacterium</name>
    <dbReference type="NCBI Taxonomy" id="349277"/>
    <lineage>
        <taxon>Bacteria</taxon>
        <taxon>Bacillati</taxon>
        <taxon>Actinomycetota</taxon>
        <taxon>Rubrobacteria</taxon>
        <taxon>Rubrobacterales</taxon>
        <taxon>Rubrobacteraceae</taxon>
        <taxon>environmental samples</taxon>
    </lineage>
</organism>
<dbReference type="Pfam" id="PF00359">
    <property type="entry name" value="PTS_EIIA_2"/>
    <property type="match status" value="1"/>
</dbReference>
<dbReference type="Gene3D" id="3.40.930.10">
    <property type="entry name" value="Mannitol-specific EII, Chain A"/>
    <property type="match status" value="1"/>
</dbReference>
<dbReference type="AlphaFoldDB" id="A0A6J4PX54"/>
<dbReference type="CDD" id="cd05568">
    <property type="entry name" value="PTS_IIB_bgl_like"/>
    <property type="match status" value="1"/>
</dbReference>
<evidence type="ECO:0000256" key="3">
    <source>
        <dbReference type="ARBA" id="ARBA00023015"/>
    </source>
</evidence>
<dbReference type="InterPro" id="IPR036388">
    <property type="entry name" value="WH-like_DNA-bd_sf"/>
</dbReference>
<evidence type="ECO:0000256" key="1">
    <source>
        <dbReference type="ARBA" id="ARBA00022679"/>
    </source>
</evidence>
<dbReference type="PROSITE" id="PS51094">
    <property type="entry name" value="PTS_EIIA_TYPE_2"/>
    <property type="match status" value="1"/>
</dbReference>
<reference evidence="8" key="1">
    <citation type="submission" date="2020-02" db="EMBL/GenBank/DDBJ databases">
        <authorList>
            <person name="Meier V. D."/>
        </authorList>
    </citation>
    <scope>NUCLEOTIDE SEQUENCE</scope>
    <source>
        <strain evidence="8">AVDCRST_MAG80</strain>
    </source>
</reference>
<dbReference type="GO" id="GO:0009401">
    <property type="term" value="P:phosphoenolpyruvate-dependent sugar phosphotransferase system"/>
    <property type="evidence" value="ECO:0007669"/>
    <property type="project" value="InterPro"/>
</dbReference>
<feature type="domain" description="PRD" evidence="7">
    <location>
        <begin position="205"/>
        <end position="310"/>
    </location>
</feature>
<dbReference type="InterPro" id="IPR016152">
    <property type="entry name" value="PTrfase/Anion_transptr"/>
</dbReference>
<gene>
    <name evidence="8" type="ORF">AVDCRST_MAG80-154</name>
</gene>
<dbReference type="InterPro" id="IPR050661">
    <property type="entry name" value="BglG_antiterminators"/>
</dbReference>
<dbReference type="PANTHER" id="PTHR30185:SF18">
    <property type="entry name" value="TRANSCRIPTIONAL REGULATOR MTLR"/>
    <property type="match status" value="1"/>
</dbReference>
<dbReference type="InterPro" id="IPR013196">
    <property type="entry name" value="HTH_11"/>
</dbReference>
<evidence type="ECO:0000313" key="8">
    <source>
        <dbReference type="EMBL" id="CAA9424473.1"/>
    </source>
</evidence>
<protein>
    <submittedName>
        <fullName evidence="8">Mannitol operon activator, BglG family</fullName>
    </submittedName>
</protein>
<feature type="domain" description="PTS EIIA type-2" evidence="5">
    <location>
        <begin position="546"/>
        <end position="693"/>
    </location>
</feature>
<dbReference type="SUPFAM" id="SSF55804">
    <property type="entry name" value="Phoshotransferase/anion transport protein"/>
    <property type="match status" value="1"/>
</dbReference>
<dbReference type="Gene3D" id="3.40.50.2300">
    <property type="match status" value="1"/>
</dbReference>
<dbReference type="Gene3D" id="1.10.1790.10">
    <property type="entry name" value="PRD domain"/>
    <property type="match status" value="2"/>
</dbReference>
<dbReference type="PANTHER" id="PTHR30185">
    <property type="entry name" value="CRYPTIC BETA-GLUCOSIDE BGL OPERON ANTITERMINATOR"/>
    <property type="match status" value="1"/>
</dbReference>
<keyword evidence="1" id="KW-0808">Transferase</keyword>
<dbReference type="InterPro" id="IPR011608">
    <property type="entry name" value="PRD"/>
</dbReference>
<dbReference type="SUPFAM" id="SSF52794">
    <property type="entry name" value="PTS system IIB component-like"/>
    <property type="match status" value="1"/>
</dbReference>
<dbReference type="InterPro" id="IPR013011">
    <property type="entry name" value="PTS_EIIB_2"/>
</dbReference>
<dbReference type="Pfam" id="PF08279">
    <property type="entry name" value="HTH_11"/>
    <property type="match status" value="2"/>
</dbReference>
<evidence type="ECO:0000259" key="5">
    <source>
        <dbReference type="PROSITE" id="PS51094"/>
    </source>
</evidence>
<dbReference type="PROSITE" id="PS51099">
    <property type="entry name" value="PTS_EIIB_TYPE_2"/>
    <property type="match status" value="1"/>
</dbReference>
<keyword evidence="2" id="KW-0677">Repeat</keyword>
<dbReference type="InterPro" id="IPR002178">
    <property type="entry name" value="PTS_EIIA_type-2_dom"/>
</dbReference>